<feature type="chain" id="PRO_5039694204" evidence="5">
    <location>
        <begin position="24"/>
        <end position="409"/>
    </location>
</feature>
<proteinExistence type="inferred from homology"/>
<evidence type="ECO:0000256" key="2">
    <source>
        <dbReference type="ARBA" id="ARBA00022525"/>
    </source>
</evidence>
<keyword evidence="3 5" id="KW-0732">Signal</keyword>
<comment type="similarity">
    <text evidence="4">Belongs to the calycin superfamily. Triabin family.</text>
</comment>
<dbReference type="AlphaFoldDB" id="A0A6J1S9T9"/>
<dbReference type="InterPro" id="IPR000566">
    <property type="entry name" value="Lipocln_cytosolic_FA-bd_dom"/>
</dbReference>
<dbReference type="InterPro" id="IPR002449">
    <property type="entry name" value="Retinol-bd/Purpurin"/>
</dbReference>
<dbReference type="PROSITE" id="PS00213">
    <property type="entry name" value="LIPOCALIN"/>
    <property type="match status" value="1"/>
</dbReference>
<dbReference type="RefSeq" id="XP_026277822.2">
    <property type="nucleotide sequence ID" value="XM_026422037.2"/>
</dbReference>
<sequence length="409" mass="43484">MLSTRLVVVAVLAVLAAASGASGADVCACPEPPTQKNFDADRYLGLWYEMKTAAGGYEQGGQCGTAHYAWNADKTAVNVINANFVPTFGGNYTVNLIATPVVVAEGKFTVTFPSGPQASTPPAMYWVLGTDYDTYAVVYSCSSSGTDGELPKIALWVLARHPDKYNAETKKTVDQLIKDNKLDGVVLQEVGHDCPATTCKPCQAVENLDVAKLSAGRWWELQHSLYADNTDNKSCAYADFSATSDGIKMDVNAIEYRLDGSVGSDIPKSLPGKWFNNDGKNKAEFAINVADADKDDRFCIIGTDYDNWAVLTVCKKAAKRSDIPSFLDIDPVPSGGIFVLSRAHGLNSTHQMAANQAVVTAGWVPSAMVPTPTTPCPSSAFDSDTKSAAGAATPAAMLILAMVARALRV</sequence>
<evidence type="ECO:0000259" key="6">
    <source>
        <dbReference type="Pfam" id="PF00061"/>
    </source>
</evidence>
<dbReference type="InterPro" id="IPR022272">
    <property type="entry name" value="Lipocalin_CS"/>
</dbReference>
<dbReference type="InterPro" id="IPR005657">
    <property type="entry name" value="Triabi/Procalin"/>
</dbReference>
<gene>
    <name evidence="8" type="primary">LOC113206112</name>
</gene>
<evidence type="ECO:0000256" key="4">
    <source>
        <dbReference type="ARBA" id="ARBA00034121"/>
    </source>
</evidence>
<comment type="subcellular location">
    <subcellularLocation>
        <location evidence="1">Secreted</location>
    </subcellularLocation>
</comment>
<dbReference type="GO" id="GO:0005501">
    <property type="term" value="F:retinoid binding"/>
    <property type="evidence" value="ECO:0007669"/>
    <property type="project" value="InterPro"/>
</dbReference>
<dbReference type="OrthoDB" id="565904at2759"/>
<organism evidence="7 8">
    <name type="scientific">Frankliniella occidentalis</name>
    <name type="common">Western flower thrips</name>
    <name type="synonym">Euthrips occidentalis</name>
    <dbReference type="NCBI Taxonomy" id="133901"/>
    <lineage>
        <taxon>Eukaryota</taxon>
        <taxon>Metazoa</taxon>
        <taxon>Ecdysozoa</taxon>
        <taxon>Arthropoda</taxon>
        <taxon>Hexapoda</taxon>
        <taxon>Insecta</taxon>
        <taxon>Pterygota</taxon>
        <taxon>Neoptera</taxon>
        <taxon>Paraneoptera</taxon>
        <taxon>Thysanoptera</taxon>
        <taxon>Terebrantia</taxon>
        <taxon>Thripoidea</taxon>
        <taxon>Thripidae</taxon>
        <taxon>Frankliniella</taxon>
    </lineage>
</organism>
<feature type="domain" description="Lipocalin/cytosolic fatty-acid binding" evidence="6">
    <location>
        <begin position="45"/>
        <end position="188"/>
    </location>
</feature>
<dbReference type="SUPFAM" id="SSF50814">
    <property type="entry name" value="Lipocalins"/>
    <property type="match status" value="2"/>
</dbReference>
<dbReference type="GO" id="GO:0030682">
    <property type="term" value="P:symbiont-mediated perturbation of host defenses"/>
    <property type="evidence" value="ECO:0007669"/>
    <property type="project" value="InterPro"/>
</dbReference>
<keyword evidence="7" id="KW-1185">Reference proteome</keyword>
<dbReference type="InterPro" id="IPR012674">
    <property type="entry name" value="Calycin"/>
</dbReference>
<dbReference type="GO" id="GO:0006629">
    <property type="term" value="P:lipid metabolic process"/>
    <property type="evidence" value="ECO:0007669"/>
    <property type="project" value="TreeGrafter"/>
</dbReference>
<dbReference type="Pfam" id="PF03973">
    <property type="entry name" value="Triabin"/>
    <property type="match status" value="1"/>
</dbReference>
<name>A0A6J1S9T9_FRAOC</name>
<dbReference type="GeneID" id="113206112"/>
<dbReference type="Gene3D" id="2.40.128.20">
    <property type="match status" value="2"/>
</dbReference>
<accession>A0A6J1S9T9</accession>
<dbReference type="GO" id="GO:0005615">
    <property type="term" value="C:extracellular space"/>
    <property type="evidence" value="ECO:0007669"/>
    <property type="project" value="UniProtKB-ARBA"/>
</dbReference>
<evidence type="ECO:0000256" key="1">
    <source>
        <dbReference type="ARBA" id="ARBA00004613"/>
    </source>
</evidence>
<evidence type="ECO:0000256" key="3">
    <source>
        <dbReference type="ARBA" id="ARBA00022729"/>
    </source>
</evidence>
<evidence type="ECO:0000256" key="5">
    <source>
        <dbReference type="SAM" id="SignalP"/>
    </source>
</evidence>
<dbReference type="Pfam" id="PF00061">
    <property type="entry name" value="Lipocalin"/>
    <property type="match status" value="1"/>
</dbReference>
<dbReference type="KEGG" id="foc:113206112"/>
<evidence type="ECO:0000313" key="8">
    <source>
        <dbReference type="RefSeq" id="XP_026277822.2"/>
    </source>
</evidence>
<dbReference type="PANTHER" id="PTHR10612">
    <property type="entry name" value="APOLIPOPROTEIN D"/>
    <property type="match status" value="1"/>
</dbReference>
<dbReference type="GO" id="GO:0005737">
    <property type="term" value="C:cytoplasm"/>
    <property type="evidence" value="ECO:0007669"/>
    <property type="project" value="TreeGrafter"/>
</dbReference>
<dbReference type="PRINTS" id="PR01174">
    <property type="entry name" value="RETINOLBNDNG"/>
</dbReference>
<keyword evidence="2" id="KW-0964">Secreted</keyword>
<dbReference type="GO" id="GO:0034632">
    <property type="term" value="F:retinol transmembrane transporter activity"/>
    <property type="evidence" value="ECO:0007669"/>
    <property type="project" value="InterPro"/>
</dbReference>
<feature type="signal peptide" evidence="5">
    <location>
        <begin position="1"/>
        <end position="23"/>
    </location>
</feature>
<dbReference type="Proteomes" id="UP000504606">
    <property type="component" value="Unplaced"/>
</dbReference>
<evidence type="ECO:0000313" key="7">
    <source>
        <dbReference type="Proteomes" id="UP000504606"/>
    </source>
</evidence>
<dbReference type="GO" id="GO:0000302">
    <property type="term" value="P:response to reactive oxygen species"/>
    <property type="evidence" value="ECO:0007669"/>
    <property type="project" value="TreeGrafter"/>
</dbReference>
<reference evidence="8" key="1">
    <citation type="submission" date="2025-08" db="UniProtKB">
        <authorList>
            <consortium name="RefSeq"/>
        </authorList>
    </citation>
    <scope>IDENTIFICATION</scope>
    <source>
        <tissue evidence="8">Whole organism</tissue>
    </source>
</reference>
<dbReference type="PANTHER" id="PTHR10612:SF62">
    <property type="entry name" value="LIPOCALIN_CYTOSOLIC FATTY-ACID BINDING DOMAIN-CONTAINING PROTEIN"/>
    <property type="match status" value="1"/>
</dbReference>
<protein>
    <submittedName>
        <fullName evidence="8">Uncharacterized protein LOC113206112</fullName>
    </submittedName>
</protein>